<keyword evidence="2" id="KW-1185">Reference proteome</keyword>
<protein>
    <submittedName>
        <fullName evidence="1">Uncharacterized protein</fullName>
    </submittedName>
</protein>
<organism evidence="1 2">
    <name type="scientific">Eretmocerus hayati</name>
    <dbReference type="NCBI Taxonomy" id="131215"/>
    <lineage>
        <taxon>Eukaryota</taxon>
        <taxon>Metazoa</taxon>
        <taxon>Ecdysozoa</taxon>
        <taxon>Arthropoda</taxon>
        <taxon>Hexapoda</taxon>
        <taxon>Insecta</taxon>
        <taxon>Pterygota</taxon>
        <taxon>Neoptera</taxon>
        <taxon>Endopterygota</taxon>
        <taxon>Hymenoptera</taxon>
        <taxon>Apocrita</taxon>
        <taxon>Proctotrupomorpha</taxon>
        <taxon>Chalcidoidea</taxon>
        <taxon>Aphelinidae</taxon>
        <taxon>Aphelininae</taxon>
        <taxon>Eretmocerus</taxon>
    </lineage>
</organism>
<dbReference type="EMBL" id="CM056742">
    <property type="protein sequence ID" value="KAJ8674635.1"/>
    <property type="molecule type" value="Genomic_DNA"/>
</dbReference>
<name>A0ACC2NTQ3_9HYME</name>
<reference evidence="1" key="1">
    <citation type="submission" date="2023-04" db="EMBL/GenBank/DDBJ databases">
        <title>A chromosome-level genome assembly of the parasitoid wasp Eretmocerus hayati.</title>
        <authorList>
            <person name="Zhong Y."/>
            <person name="Liu S."/>
            <person name="Liu Y."/>
        </authorList>
    </citation>
    <scope>NUCLEOTIDE SEQUENCE</scope>
    <source>
        <strain evidence="1">ZJU_SS_LIU_2023</strain>
    </source>
</reference>
<proteinExistence type="predicted"/>
<evidence type="ECO:0000313" key="1">
    <source>
        <dbReference type="EMBL" id="KAJ8674635.1"/>
    </source>
</evidence>
<evidence type="ECO:0000313" key="2">
    <source>
        <dbReference type="Proteomes" id="UP001239111"/>
    </source>
</evidence>
<dbReference type="Proteomes" id="UP001239111">
    <property type="component" value="Chromosome 2"/>
</dbReference>
<accession>A0ACC2NTQ3</accession>
<gene>
    <name evidence="1" type="ORF">QAD02_010421</name>
</gene>
<comment type="caution">
    <text evidence="1">The sequence shown here is derived from an EMBL/GenBank/DDBJ whole genome shotgun (WGS) entry which is preliminary data.</text>
</comment>
<sequence>MITELASMLHRAISRQGISLVILSGYSWRGSANKKITPQLSVLYVSERPFFNESIANQTIPVGRDAVLSCVVENLSNFRVAWLRVDTQTILTIATFVITKNHRITATHIDRRTWYLHIKEVQVSDAGEYMCQINTDPMINQVGYLNVVVPPNILDNTTSTDVTVREGSNVTLNCKASGSPAPRITWRREGNDRIIRLSEGHEVTVFDGPSLNMVGVNRRHMSAYLCIATNGVPPTVSKRIMLNVIFPPSVRVLKEQIGAQEGQDVVLECLAEASPRPQTGWTHKGDEISDERNQSHYAEPKYKIDNSEDGIQIHTNLTIREVQASDYGTYRCSSQNDLGVTHGEVRLYRERRHKSRQRANQNIQSRTNESTAVPKPALKEKGEEGFVQKKFS</sequence>